<comment type="caution">
    <text evidence="1">The sequence shown here is derived from an EMBL/GenBank/DDBJ whole genome shotgun (WGS) entry which is preliminary data.</text>
</comment>
<dbReference type="RefSeq" id="XP_041224739.1">
    <property type="nucleotide sequence ID" value="XM_041369611.1"/>
</dbReference>
<dbReference type="GeneID" id="64663909"/>
<organism evidence="1 2">
    <name type="scientific">Suillus fuscotomentosus</name>
    <dbReference type="NCBI Taxonomy" id="1912939"/>
    <lineage>
        <taxon>Eukaryota</taxon>
        <taxon>Fungi</taxon>
        <taxon>Dikarya</taxon>
        <taxon>Basidiomycota</taxon>
        <taxon>Agaricomycotina</taxon>
        <taxon>Agaricomycetes</taxon>
        <taxon>Agaricomycetidae</taxon>
        <taxon>Boletales</taxon>
        <taxon>Suillineae</taxon>
        <taxon>Suillaceae</taxon>
        <taxon>Suillus</taxon>
    </lineage>
</organism>
<dbReference type="Proteomes" id="UP001195769">
    <property type="component" value="Unassembled WGS sequence"/>
</dbReference>
<name>A0AAD4E6D5_9AGAM</name>
<evidence type="ECO:0000313" key="2">
    <source>
        <dbReference type="Proteomes" id="UP001195769"/>
    </source>
</evidence>
<gene>
    <name evidence="1" type="ORF">F5891DRAFT_1234458</name>
</gene>
<keyword evidence="2" id="KW-1185">Reference proteome</keyword>
<accession>A0AAD4E6D5</accession>
<reference evidence="1" key="1">
    <citation type="journal article" date="2020" name="New Phytol.">
        <title>Comparative genomics reveals dynamic genome evolution in host specialist ectomycorrhizal fungi.</title>
        <authorList>
            <person name="Lofgren L.A."/>
            <person name="Nguyen N.H."/>
            <person name="Vilgalys R."/>
            <person name="Ruytinx J."/>
            <person name="Liao H.L."/>
            <person name="Branco S."/>
            <person name="Kuo A."/>
            <person name="LaButti K."/>
            <person name="Lipzen A."/>
            <person name="Andreopoulos W."/>
            <person name="Pangilinan J."/>
            <person name="Riley R."/>
            <person name="Hundley H."/>
            <person name="Na H."/>
            <person name="Barry K."/>
            <person name="Grigoriev I.V."/>
            <person name="Stajich J.E."/>
            <person name="Kennedy P.G."/>
        </authorList>
    </citation>
    <scope>NUCLEOTIDE SEQUENCE</scope>
    <source>
        <strain evidence="1">FC203</strain>
    </source>
</reference>
<dbReference type="AlphaFoldDB" id="A0AAD4E6D5"/>
<dbReference type="EMBL" id="JABBWK010000034">
    <property type="protein sequence ID" value="KAG1899163.1"/>
    <property type="molecule type" value="Genomic_DNA"/>
</dbReference>
<evidence type="ECO:0000313" key="1">
    <source>
        <dbReference type="EMBL" id="KAG1899163.1"/>
    </source>
</evidence>
<protein>
    <submittedName>
        <fullName evidence="1">Uncharacterized protein</fullName>
    </submittedName>
</protein>
<proteinExistence type="predicted"/>
<sequence length="461" mass="52185">MDPHPQVDFATVKKRIRAVTTMLRNMGRHSLPSVDPKHVPSLLRHFANIITHDDISSSKEKKAISVTGAIFHDGVNMKLQALIVTQNLYSSSPLSKLKLEEVTKSHKLFQEVVNNRNGDVSLKEHVSDVWTALVSFEDDQDSANLFVLCRFIKPWDVHVAQKLCDWMPEANELSDTHWFDAPTWFGLISIPPDSFTQKGLRTHKQGPTDKQVMQLEFSSKTVQFWAWLLGRLIMLLESEAAEAQRMKEKENMLVFKDAADIVKTLLTKTTLASTFGKLPPNLEEQVVSHSCCRQTNYLNIDVYDWNKSDDLSPQPSESVGQRVLWHLKAIAAWHTAIGTLCSPKNSQFTHGKLTLGLLDVPHCGFEIATLDDIYEEYFKRYESDSEAHKAVVKSFMKTYLPQAFHGTIHAEATLMSLVSYFLASNRCHAAHNIPLPDEHVMALRNLLELASLCSTFSSRMI</sequence>